<feature type="transmembrane region" description="Helical" evidence="1">
    <location>
        <begin position="68"/>
        <end position="85"/>
    </location>
</feature>
<feature type="transmembrane region" description="Helical" evidence="1">
    <location>
        <begin position="323"/>
        <end position="341"/>
    </location>
</feature>
<dbReference type="AlphaFoldDB" id="A0A7C2VD70"/>
<comment type="caution">
    <text evidence="2">The sequence shown here is derived from an EMBL/GenBank/DDBJ whole genome shotgun (WGS) entry which is preliminary data.</text>
</comment>
<feature type="transmembrane region" description="Helical" evidence="1">
    <location>
        <begin position="121"/>
        <end position="143"/>
    </location>
</feature>
<proteinExistence type="predicted"/>
<feature type="transmembrane region" description="Helical" evidence="1">
    <location>
        <begin position="34"/>
        <end position="56"/>
    </location>
</feature>
<feature type="transmembrane region" description="Helical" evidence="1">
    <location>
        <begin position="243"/>
        <end position="265"/>
    </location>
</feature>
<feature type="transmembrane region" description="Helical" evidence="1">
    <location>
        <begin position="7"/>
        <end position="28"/>
    </location>
</feature>
<sequence length="376" mass="43179">MFYVSKVSIPFFFLAVFDILYSIFLRTFTTDVKTLWIVAVFGFVAHTIMGAMYQIVPNSQNRPLKVPWLSYVVFALSLTSSIAFYSFNHLIGSLIHLVSCFLFFFHVLLSIRNFQPITVKFLTVGSLYFLLSGIFLVLSEFAYVPFALAIHTLTVGFMLNVVIGVELAWIPMIYMEPLNLTLSKRLFYMGLLSTPPFLISFYLYSYKLIALMSFFVLVFVGYYLYLIYSIFAKRRTPKEIPYVIKYFLLALFILPIGMLIGSFMAGKELVSHMVLLHFDLHIYGFTAITIMGGMSHLYPRIVYNVRFSNKEGVYISDLVDEKAIRRILPLTVVALAWMVFAEAQGQPLSNLAAVPYLALWLYFTYSVLIRGLVFRI</sequence>
<accession>A0A7C2VD70</accession>
<dbReference type="EMBL" id="DSFP01000020">
    <property type="protein sequence ID" value="HEW45268.1"/>
    <property type="molecule type" value="Genomic_DNA"/>
</dbReference>
<feature type="transmembrane region" description="Helical" evidence="1">
    <location>
        <begin position="210"/>
        <end position="231"/>
    </location>
</feature>
<keyword evidence="1" id="KW-0472">Membrane</keyword>
<keyword evidence="1" id="KW-0812">Transmembrane</keyword>
<protein>
    <recommendedName>
        <fullName evidence="3">NnrS family protein</fullName>
    </recommendedName>
</protein>
<gene>
    <name evidence="2" type="ORF">ENO47_01150</name>
</gene>
<reference evidence="2" key="1">
    <citation type="journal article" date="2020" name="mSystems">
        <title>Genome- and Community-Level Interaction Insights into Carbon Utilization and Element Cycling Functions of Hydrothermarchaeota in Hydrothermal Sediment.</title>
        <authorList>
            <person name="Zhou Z."/>
            <person name="Liu Y."/>
            <person name="Xu W."/>
            <person name="Pan J."/>
            <person name="Luo Z.H."/>
            <person name="Li M."/>
        </authorList>
    </citation>
    <scope>NUCLEOTIDE SEQUENCE [LARGE SCALE GENOMIC DNA]</scope>
    <source>
        <strain evidence="2">SpSt-132</strain>
    </source>
</reference>
<feature type="transmembrane region" description="Helical" evidence="1">
    <location>
        <begin position="353"/>
        <end position="373"/>
    </location>
</feature>
<feature type="transmembrane region" description="Helical" evidence="1">
    <location>
        <begin position="280"/>
        <end position="302"/>
    </location>
</feature>
<name>A0A7C2VD70_9AQUI</name>
<organism evidence="2">
    <name type="scientific">Hydrogenobacter sp</name>
    <dbReference type="NCBI Taxonomy" id="2152829"/>
    <lineage>
        <taxon>Bacteria</taxon>
        <taxon>Pseudomonadati</taxon>
        <taxon>Aquificota</taxon>
        <taxon>Aquificia</taxon>
        <taxon>Aquificales</taxon>
        <taxon>Aquificaceae</taxon>
        <taxon>Hydrogenobacter</taxon>
    </lineage>
</organism>
<keyword evidence="1" id="KW-1133">Transmembrane helix</keyword>
<evidence type="ECO:0000256" key="1">
    <source>
        <dbReference type="SAM" id="Phobius"/>
    </source>
</evidence>
<feature type="transmembrane region" description="Helical" evidence="1">
    <location>
        <begin position="186"/>
        <end position="204"/>
    </location>
</feature>
<feature type="transmembrane region" description="Helical" evidence="1">
    <location>
        <begin position="149"/>
        <end position="174"/>
    </location>
</feature>
<evidence type="ECO:0000313" key="2">
    <source>
        <dbReference type="EMBL" id="HEW45268.1"/>
    </source>
</evidence>
<evidence type="ECO:0008006" key="3">
    <source>
        <dbReference type="Google" id="ProtNLM"/>
    </source>
</evidence>
<feature type="transmembrane region" description="Helical" evidence="1">
    <location>
        <begin position="91"/>
        <end position="109"/>
    </location>
</feature>